<protein>
    <submittedName>
        <fullName evidence="2">DUF4350 domain-containing protein</fullName>
    </submittedName>
</protein>
<feature type="domain" description="DUF4350" evidence="1">
    <location>
        <begin position="49"/>
        <end position="247"/>
    </location>
</feature>
<sequence>MLRYLLILLALLLTLAIWYRAAAAEGPILLYDEGHGQQFVAGGTGPLDLSEFSTILRGQGLVPRSHIGPFDDAALAGVSALIVSGPFIPFAEGEIAALRRFVEGGGTLVVMLHVGPPLAGLLHAFGVDFSNGVIRETADLLGDEPLNFRVSRLESHPLFADLDAFALYGGWALVNFDEGSRIIARTGPQSWIDLNGDRRPNPGDAVQSFGVVVAGELGRGRLLVFGDDGLFQNRFLDEENRRLAANLGRWLVAGRP</sequence>
<reference evidence="2 3" key="1">
    <citation type="submission" date="2019-07" db="EMBL/GenBank/DDBJ databases">
        <title>Insights of Desulfuromonas acetexigens electromicrobiology.</title>
        <authorList>
            <person name="Katuri K."/>
            <person name="Sapireddy V."/>
            <person name="Shaw D.R."/>
            <person name="Saikaly P."/>
        </authorList>
    </citation>
    <scope>NUCLEOTIDE SEQUENCE [LARGE SCALE GENOMIC DNA]</scope>
    <source>
        <strain evidence="2 3">2873</strain>
    </source>
</reference>
<dbReference type="OrthoDB" id="5393888at2"/>
<dbReference type="SUPFAM" id="SSF52317">
    <property type="entry name" value="Class I glutamine amidotransferase-like"/>
    <property type="match status" value="1"/>
</dbReference>
<keyword evidence="3" id="KW-1185">Reference proteome</keyword>
<dbReference type="Proteomes" id="UP000317155">
    <property type="component" value="Unassembled WGS sequence"/>
</dbReference>
<dbReference type="Gene3D" id="3.40.50.880">
    <property type="match status" value="1"/>
</dbReference>
<dbReference type="AlphaFoldDB" id="A0A550JJ31"/>
<evidence type="ECO:0000259" key="1">
    <source>
        <dbReference type="Pfam" id="PF14258"/>
    </source>
</evidence>
<proteinExistence type="predicted"/>
<evidence type="ECO:0000313" key="3">
    <source>
        <dbReference type="Proteomes" id="UP000317155"/>
    </source>
</evidence>
<organism evidence="2 3">
    <name type="scientific">Trichloromonas acetexigens</name>
    <dbReference type="NCBI Taxonomy" id="38815"/>
    <lineage>
        <taxon>Bacteria</taxon>
        <taxon>Pseudomonadati</taxon>
        <taxon>Thermodesulfobacteriota</taxon>
        <taxon>Desulfuromonadia</taxon>
        <taxon>Desulfuromonadales</taxon>
        <taxon>Trichloromonadaceae</taxon>
        <taxon>Trichloromonas</taxon>
    </lineage>
</organism>
<name>A0A550JJ31_9BACT</name>
<dbReference type="InterPro" id="IPR029062">
    <property type="entry name" value="Class_I_gatase-like"/>
</dbReference>
<evidence type="ECO:0000313" key="2">
    <source>
        <dbReference type="EMBL" id="TRO83173.1"/>
    </source>
</evidence>
<dbReference type="Pfam" id="PF14258">
    <property type="entry name" value="DUF4350"/>
    <property type="match status" value="1"/>
</dbReference>
<comment type="caution">
    <text evidence="2">The sequence shown here is derived from an EMBL/GenBank/DDBJ whole genome shotgun (WGS) entry which is preliminary data.</text>
</comment>
<dbReference type="RefSeq" id="WP_092055766.1">
    <property type="nucleotide sequence ID" value="NZ_FOJJ01000012.1"/>
</dbReference>
<accession>A0A550JJ31</accession>
<dbReference type="EMBL" id="VJVV01000002">
    <property type="protein sequence ID" value="TRO83173.1"/>
    <property type="molecule type" value="Genomic_DNA"/>
</dbReference>
<gene>
    <name evidence="2" type="ORF">FL622_03565</name>
</gene>
<dbReference type="InterPro" id="IPR025646">
    <property type="entry name" value="DUF4350"/>
</dbReference>